<evidence type="ECO:0000259" key="10">
    <source>
        <dbReference type="Pfam" id="PF23233"/>
    </source>
</evidence>
<dbReference type="InterPro" id="IPR045075">
    <property type="entry name" value="Syf1-like"/>
</dbReference>
<dbReference type="Pfam" id="PF23233">
    <property type="entry name" value="HAT_Syf1_CNRKL1_N"/>
    <property type="match status" value="1"/>
</dbReference>
<dbReference type="Gene3D" id="1.25.40.10">
    <property type="entry name" value="Tetratricopeptide repeat domain"/>
    <property type="match status" value="4"/>
</dbReference>
<keyword evidence="5" id="KW-0677">Repeat</keyword>
<feature type="compositionally biased region" description="Acidic residues" evidence="9">
    <location>
        <begin position="663"/>
        <end position="672"/>
    </location>
</feature>
<dbReference type="GO" id="GO:0071011">
    <property type="term" value="C:precatalytic spliceosome"/>
    <property type="evidence" value="ECO:0007669"/>
    <property type="project" value="TreeGrafter"/>
</dbReference>
<dbReference type="InterPro" id="IPR011990">
    <property type="entry name" value="TPR-like_helical_dom_sf"/>
</dbReference>
<evidence type="ECO:0000256" key="2">
    <source>
        <dbReference type="ARBA" id="ARBA00008644"/>
    </source>
</evidence>
<feature type="domain" description="Pre-mRNA-splicing factor Syf1-like N-terminal HAT-repeats" evidence="10">
    <location>
        <begin position="50"/>
        <end position="192"/>
    </location>
</feature>
<comment type="caution">
    <text evidence="11">The sequence shown here is derived from an EMBL/GenBank/DDBJ whole genome shotgun (WGS) entry which is preliminary data.</text>
</comment>
<dbReference type="InterPro" id="IPR055433">
    <property type="entry name" value="HAT_Syf1-like_N"/>
</dbReference>
<keyword evidence="4" id="KW-0747">Spliceosome</keyword>
<dbReference type="Proteomes" id="UP000195871">
    <property type="component" value="Unassembled WGS sequence"/>
</dbReference>
<gene>
    <name evidence="11" type="ORF">CAS74_004756</name>
</gene>
<dbReference type="GO" id="GO:0000974">
    <property type="term" value="C:Prp19 complex"/>
    <property type="evidence" value="ECO:0007669"/>
    <property type="project" value="TreeGrafter"/>
</dbReference>
<dbReference type="AlphaFoldDB" id="A0A1Z8JHG9"/>
<evidence type="ECO:0000256" key="7">
    <source>
        <dbReference type="ARBA" id="ARBA00023242"/>
    </source>
</evidence>
<keyword evidence="3" id="KW-0507">mRNA processing</keyword>
<comment type="similarity">
    <text evidence="2">Belongs to the crooked-neck family.</text>
</comment>
<dbReference type="VEuPathDB" id="FungiDB:C5L36_0A11070"/>
<evidence type="ECO:0000313" key="11">
    <source>
        <dbReference type="EMBL" id="OUT20023.1"/>
    </source>
</evidence>
<dbReference type="PANTHER" id="PTHR11246">
    <property type="entry name" value="PRE-MRNA SPLICING FACTOR"/>
    <property type="match status" value="1"/>
</dbReference>
<dbReference type="GO" id="GO:0071014">
    <property type="term" value="C:post-mRNA release spliceosomal complex"/>
    <property type="evidence" value="ECO:0007669"/>
    <property type="project" value="TreeGrafter"/>
</dbReference>
<keyword evidence="6" id="KW-0508">mRNA splicing</keyword>
<protein>
    <recommendedName>
        <fullName evidence="8">Pre-mRNA-splicing factor CLF1</fullName>
    </recommendedName>
</protein>
<feature type="compositionally biased region" description="Basic and acidic residues" evidence="9">
    <location>
        <begin position="699"/>
        <end position="720"/>
    </location>
</feature>
<dbReference type="SUPFAM" id="SSF48452">
    <property type="entry name" value="TPR-like"/>
    <property type="match status" value="1"/>
</dbReference>
<dbReference type="InterPro" id="IPR003107">
    <property type="entry name" value="HAT"/>
</dbReference>
<feature type="compositionally biased region" description="Acidic residues" evidence="9">
    <location>
        <begin position="680"/>
        <end position="698"/>
    </location>
</feature>
<dbReference type="GO" id="GO:0000245">
    <property type="term" value="P:spliceosomal complex assembly"/>
    <property type="evidence" value="ECO:0007669"/>
    <property type="project" value="TreeGrafter"/>
</dbReference>
<sequence length="726" mass="87652">MLKRESNDGQFTASKLLQSAYESSKHDLKVADFKITDLEELHYMQRRKRTEFENAIRRNRFNFGQWMRYAQFEIDQKDYARARSVFERAIEVDYKNVPLWIRYIQSEIKLKNINHARNLLERAIKLLPRIDKFWYLYVTIEESIGNVTAVSHIFDKWLNWKPNRDVWLHYLEFEERYEEYEEERLIFEKFVKEFNDSDSWLRWVQFEKTHGDEINVGNVFKLGVKSLHSVNRLDSQFLISWIRFQYSLKQADNVKQLYEFGYDALNREEANKLQKFETDFQKKYGLDSASLDQLVLLKRKVTYEEKLEQDKQDWSTWWLYLSLLIDTLKVPNDEVIEKFKVCMSTQPQSFKVSEWCGYWYICKRYLLFVEFEVGSVDDSRSIYSELIKTIPHKNMFLFDFWKNIAEFELRNGDLAHMRKVLGQGIGFTENEEIIKYYISIELRLKYFDRARKLYNKLIELFPDKYKNWIEYFDFEESLGNELRSFSILEVAVFENFLDNKAKLKLIRNTIDKVTENYNFRLARRLLDYKVTIGNVNAKIERSLLELKIPSEDQIREYGSNAEVEFTIDESVKNRVRKEYERFLSGLKENAHDRIVMLESLKRFEQEYGDEEKVKQVEARLPRIIRRVKDGEDCKEEIIEYIFPEDENEIQQQVEEFKNAFLQDEQEDEEEVDEGGRKDDVEDGDEDEDEEGGERDEEENQSRIERRETKERKSFRSRFESSSEDEA</sequence>
<evidence type="ECO:0000256" key="4">
    <source>
        <dbReference type="ARBA" id="ARBA00022728"/>
    </source>
</evidence>
<keyword evidence="7" id="KW-0539">Nucleus</keyword>
<reference evidence="11 12" key="1">
    <citation type="submission" date="2017-05" db="EMBL/GenBank/DDBJ databases">
        <title>The Genome Sequence of Candida krusei Ckrusei653.</title>
        <authorList>
            <person name="Cuomo C."/>
            <person name="Forche A."/>
            <person name="Young S."/>
            <person name="Abouelleil A."/>
            <person name="Cao P."/>
            <person name="Chapman S."/>
            <person name="Cusick C."/>
            <person name="Shea T."/>
            <person name="Nusbaum C."/>
            <person name="Birren B."/>
        </authorList>
    </citation>
    <scope>NUCLEOTIDE SEQUENCE [LARGE SCALE GENOMIC DNA]</scope>
    <source>
        <strain evidence="11 12">Ckrusei653</strain>
    </source>
</reference>
<dbReference type="GO" id="GO:0071007">
    <property type="term" value="C:U2-type catalytic step 2 spliceosome"/>
    <property type="evidence" value="ECO:0007669"/>
    <property type="project" value="TreeGrafter"/>
</dbReference>
<accession>A0A1Z8JHG9</accession>
<organism evidence="11 12">
    <name type="scientific">Pichia kudriavzevii</name>
    <name type="common">Yeast</name>
    <name type="synonym">Issatchenkia orientalis</name>
    <dbReference type="NCBI Taxonomy" id="4909"/>
    <lineage>
        <taxon>Eukaryota</taxon>
        <taxon>Fungi</taxon>
        <taxon>Dikarya</taxon>
        <taxon>Ascomycota</taxon>
        <taxon>Saccharomycotina</taxon>
        <taxon>Pichiomycetes</taxon>
        <taxon>Pichiales</taxon>
        <taxon>Pichiaceae</taxon>
        <taxon>Pichia</taxon>
    </lineage>
</organism>
<dbReference type="EMBL" id="NHMM01000009">
    <property type="protein sequence ID" value="OUT20023.1"/>
    <property type="molecule type" value="Genomic_DNA"/>
</dbReference>
<name>A0A1Z8JHG9_PICKU</name>
<evidence type="ECO:0000256" key="5">
    <source>
        <dbReference type="ARBA" id="ARBA00022737"/>
    </source>
</evidence>
<comment type="subcellular location">
    <subcellularLocation>
        <location evidence="1">Nucleus</location>
    </subcellularLocation>
</comment>
<evidence type="ECO:0000256" key="6">
    <source>
        <dbReference type="ARBA" id="ARBA00023187"/>
    </source>
</evidence>
<evidence type="ECO:0000256" key="8">
    <source>
        <dbReference type="ARBA" id="ARBA00039167"/>
    </source>
</evidence>
<evidence type="ECO:0000313" key="12">
    <source>
        <dbReference type="Proteomes" id="UP000195871"/>
    </source>
</evidence>
<evidence type="ECO:0000256" key="1">
    <source>
        <dbReference type="ARBA" id="ARBA00004123"/>
    </source>
</evidence>
<evidence type="ECO:0000256" key="9">
    <source>
        <dbReference type="SAM" id="MobiDB-lite"/>
    </source>
</evidence>
<evidence type="ECO:0000256" key="3">
    <source>
        <dbReference type="ARBA" id="ARBA00022664"/>
    </source>
</evidence>
<dbReference type="PANTHER" id="PTHR11246:SF3">
    <property type="entry name" value="CROOKED NECK-LIKE PROTEIN 1"/>
    <property type="match status" value="1"/>
</dbReference>
<feature type="region of interest" description="Disordered" evidence="9">
    <location>
        <begin position="662"/>
        <end position="726"/>
    </location>
</feature>
<proteinExistence type="inferred from homology"/>
<dbReference type="SMART" id="SM00386">
    <property type="entry name" value="HAT"/>
    <property type="match status" value="8"/>
</dbReference>